<dbReference type="AlphaFoldDB" id="A0A1A3GZ69"/>
<dbReference type="InterPro" id="IPR057972">
    <property type="entry name" value="Terminase_7"/>
</dbReference>
<dbReference type="OrthoDB" id="5149304at2"/>
<evidence type="ECO:0000313" key="2">
    <source>
        <dbReference type="Proteomes" id="UP000093898"/>
    </source>
</evidence>
<dbReference type="RefSeq" id="WP_064981613.1">
    <property type="nucleotide sequence ID" value="NZ_LZLC01000134.1"/>
</dbReference>
<sequence>MGSTGPIPKRSDERIRRNATDIPVEKVTAIGTVEVPELDLPVDELHPLVQDYYQAMIDSGQARYFEPTDWQHARLAMLAMNEMLTARYKTGKQAGERAPISVMKLQVLNQMLSTLLVTEGDRRRVRMEIERQNGNPDGAQVVQMSDYFKQQFGA</sequence>
<evidence type="ECO:0008006" key="3">
    <source>
        <dbReference type="Google" id="ProtNLM"/>
    </source>
</evidence>
<dbReference type="Proteomes" id="UP000093898">
    <property type="component" value="Unassembled WGS sequence"/>
</dbReference>
<comment type="caution">
    <text evidence="1">The sequence shown here is derived from an EMBL/GenBank/DDBJ whole genome shotgun (WGS) entry which is preliminary data.</text>
</comment>
<reference evidence="2" key="1">
    <citation type="submission" date="2016-06" db="EMBL/GenBank/DDBJ databases">
        <authorList>
            <person name="Sutton G."/>
            <person name="Brinkac L."/>
            <person name="Sanka R."/>
            <person name="Adams M."/>
            <person name="Lau E."/>
            <person name="Garcia-Basteiro A."/>
            <person name="Lopez-Varela E."/>
            <person name="Palencia S."/>
        </authorList>
    </citation>
    <scope>NUCLEOTIDE SEQUENCE [LARGE SCALE GENOMIC DNA]</scope>
    <source>
        <strain evidence="2">1127319.6</strain>
    </source>
</reference>
<evidence type="ECO:0000313" key="1">
    <source>
        <dbReference type="EMBL" id="OBJ41337.1"/>
    </source>
</evidence>
<name>A0A1A3GZ69_MYCMU</name>
<dbReference type="EMBL" id="LZLC01000134">
    <property type="protein sequence ID" value="OBJ41337.1"/>
    <property type="molecule type" value="Genomic_DNA"/>
</dbReference>
<proteinExistence type="predicted"/>
<dbReference type="Pfam" id="PF25673">
    <property type="entry name" value="Terminase_7"/>
    <property type="match status" value="1"/>
</dbReference>
<accession>A0A1A3GZ69</accession>
<organism evidence="1 2">
    <name type="scientific">Mycolicibacterium mucogenicum</name>
    <name type="common">Mycobacterium mucogenicum</name>
    <dbReference type="NCBI Taxonomy" id="56689"/>
    <lineage>
        <taxon>Bacteria</taxon>
        <taxon>Bacillati</taxon>
        <taxon>Actinomycetota</taxon>
        <taxon>Actinomycetes</taxon>
        <taxon>Mycobacteriales</taxon>
        <taxon>Mycobacteriaceae</taxon>
        <taxon>Mycolicibacterium</taxon>
    </lineage>
</organism>
<gene>
    <name evidence="1" type="ORF">A5630_23150</name>
</gene>
<protein>
    <recommendedName>
        <fullName evidence="3">Terminase small subunit</fullName>
    </recommendedName>
</protein>